<keyword evidence="4" id="KW-1185">Reference proteome</keyword>
<dbReference type="GO" id="GO:0010494">
    <property type="term" value="C:cytoplasmic stress granule"/>
    <property type="evidence" value="ECO:0007669"/>
    <property type="project" value="TreeGrafter"/>
</dbReference>
<dbReference type="Proteomes" id="UP000291116">
    <property type="component" value="Unassembled WGS sequence"/>
</dbReference>
<dbReference type="InterPro" id="IPR045117">
    <property type="entry name" value="ATXN2-like"/>
</dbReference>
<dbReference type="OrthoDB" id="2275718at2759"/>
<proteinExistence type="predicted"/>
<accession>A0A448YUR7</accession>
<feature type="region of interest" description="Disordered" evidence="1">
    <location>
        <begin position="191"/>
        <end position="227"/>
    </location>
</feature>
<evidence type="ECO:0000259" key="2">
    <source>
        <dbReference type="SMART" id="SM01272"/>
    </source>
</evidence>
<protein>
    <recommendedName>
        <fullName evidence="2">LsmAD domain-containing protein</fullName>
    </recommendedName>
</protein>
<feature type="compositionally biased region" description="Low complexity" evidence="1">
    <location>
        <begin position="641"/>
        <end position="685"/>
    </location>
</feature>
<evidence type="ECO:0000313" key="3">
    <source>
        <dbReference type="EMBL" id="VEU33499.1"/>
    </source>
</evidence>
<dbReference type="InterPro" id="IPR009604">
    <property type="entry name" value="LsmAD_domain"/>
</dbReference>
<feature type="domain" description="LsmAD" evidence="2">
    <location>
        <begin position="255"/>
        <end position="324"/>
    </location>
</feature>
<feature type="compositionally biased region" description="Low complexity" evidence="1">
    <location>
        <begin position="604"/>
        <end position="614"/>
    </location>
</feature>
<feature type="compositionally biased region" description="Basic and acidic residues" evidence="1">
    <location>
        <begin position="398"/>
        <end position="413"/>
    </location>
</feature>
<evidence type="ECO:0000313" key="4">
    <source>
        <dbReference type="Proteomes" id="UP000291116"/>
    </source>
</evidence>
<feature type="compositionally biased region" description="Basic and acidic residues" evidence="1">
    <location>
        <begin position="435"/>
        <end position="493"/>
    </location>
</feature>
<feature type="region of interest" description="Disordered" evidence="1">
    <location>
        <begin position="374"/>
        <end position="555"/>
    </location>
</feature>
<feature type="compositionally biased region" description="Low complexity" evidence="1">
    <location>
        <begin position="37"/>
        <end position="46"/>
    </location>
</feature>
<dbReference type="GO" id="GO:0003729">
    <property type="term" value="F:mRNA binding"/>
    <property type="evidence" value="ECO:0007669"/>
    <property type="project" value="TreeGrafter"/>
</dbReference>
<dbReference type="SMART" id="SM01272">
    <property type="entry name" value="LsmAD"/>
    <property type="match status" value="1"/>
</dbReference>
<dbReference type="PANTHER" id="PTHR12854:SF7">
    <property type="entry name" value="ATAXIN-2 HOMOLOG"/>
    <property type="match status" value="1"/>
</dbReference>
<feature type="region of interest" description="Disordered" evidence="1">
    <location>
        <begin position="1"/>
        <end position="46"/>
    </location>
</feature>
<evidence type="ECO:0000256" key="1">
    <source>
        <dbReference type="SAM" id="MobiDB-lite"/>
    </source>
</evidence>
<feature type="region of interest" description="Disordered" evidence="1">
    <location>
        <begin position="582"/>
        <end position="840"/>
    </location>
</feature>
<dbReference type="AlphaFoldDB" id="A0A448YUR7"/>
<reference evidence="3 4" key="1">
    <citation type="submission" date="2019-01" db="EMBL/GenBank/DDBJ databases">
        <authorList>
            <person name="Ferrante I. M."/>
        </authorList>
    </citation>
    <scope>NUCLEOTIDE SEQUENCE [LARGE SCALE GENOMIC DNA]</scope>
    <source>
        <strain evidence="3 4">B856</strain>
    </source>
</reference>
<name>A0A448YUR7_9STRA</name>
<dbReference type="PANTHER" id="PTHR12854">
    <property type="entry name" value="ATAXIN 2-RELATED"/>
    <property type="match status" value="1"/>
</dbReference>
<dbReference type="Pfam" id="PF06741">
    <property type="entry name" value="LsmAD"/>
    <property type="match status" value="1"/>
</dbReference>
<dbReference type="EMBL" id="CAACVS010000002">
    <property type="protein sequence ID" value="VEU33499.1"/>
    <property type="molecule type" value="Genomic_DNA"/>
</dbReference>
<feature type="compositionally biased region" description="Gly residues" evidence="1">
    <location>
        <begin position="531"/>
        <end position="542"/>
    </location>
</feature>
<feature type="compositionally biased region" description="Low complexity" evidence="1">
    <location>
        <begin position="725"/>
        <end position="742"/>
    </location>
</feature>
<organism evidence="3 4">
    <name type="scientific">Pseudo-nitzschia multistriata</name>
    <dbReference type="NCBI Taxonomy" id="183589"/>
    <lineage>
        <taxon>Eukaryota</taxon>
        <taxon>Sar</taxon>
        <taxon>Stramenopiles</taxon>
        <taxon>Ochrophyta</taxon>
        <taxon>Bacillariophyta</taxon>
        <taxon>Bacillariophyceae</taxon>
        <taxon>Bacillariophycidae</taxon>
        <taxon>Bacillariales</taxon>
        <taxon>Bacillariaceae</taxon>
        <taxon>Pseudo-nitzschia</taxon>
    </lineage>
</organism>
<feature type="region of interest" description="Disordered" evidence="1">
    <location>
        <begin position="324"/>
        <end position="357"/>
    </location>
</feature>
<feature type="compositionally biased region" description="Basic and acidic residues" evidence="1">
    <location>
        <begin position="630"/>
        <end position="639"/>
    </location>
</feature>
<sequence>MSRKEGKKSGNGGKSAAPTNAWTRPLRTTEPPGFTKSSAAPSQSSFVSPSVIVQNRKRLIDLSLTLVGQKVVLQQTNGAIVEGIFHTFTPFSSLQPDQRNRYVLKEILIRQQPKTGTEMKDGITLIVPASKVEYLHAKDIASSLTSSRNMNGASSGMMSKGAFATDTQISGNASGSKQELVAAGNAWTAGGNSSGGYRNQGPGMMKGTNSRAAALAGDSSGGNNQQGSLAASAAMGAIGGSIGVWDQFEANQDLINVKPSYNENLYTTELDKSQIDSKQKAAAERIAREIESKATTNIHMAEERGFKVETDFDEEDRYSGVLTKDGKQRHAKIYSKQASSEEESKSGSKPSKQAISTSVAPKKIMNYAAAAAKADTTKDKMAPPGFSDNNAAVATSTTKDKDSKVEDKVEDSAKAIATPEKNNLENAKTKQKNKSSKEEKANSKKTEVKTEASESKSTKDEESPKDKPEPAGDKKEKDSDETKGKEEKKDVKKSSKLNANAKSFTFNPAAKTFTPSFGTPTPPAPSQHTGGDPGMQMYGGGHPMQPPHYMPTGPMGQPGMMSMMNPQYAGMRYASSYGMEQHMSQMQHQGPHVQAQATPSISSAPNSGNAPTPTTGGGSSSGNANASEEDPARPSREGDEGSQSQTQGSGQQQPPQRSQQQQPDQPVQPQGPPQQQQQMPVQFQPNAYFTPGMAMPPRGPGYAQFVGGPQQIGGRPGVPQYGIYPMQPGGMPPNMQMRGPNGAPYYSATPNGHMPYPPSSHMGYPIMDDAGRGRGGRNNNGGRGGRGRSGRTGPRGGRGRSNYNSNSNNGSKNTQQQYSQQSQQQQPPPQSSNDSSNKSD</sequence>
<feature type="compositionally biased region" description="Low complexity" evidence="1">
    <location>
        <begin position="800"/>
        <end position="825"/>
    </location>
</feature>
<gene>
    <name evidence="3" type="ORF">PSNMU_V1.4_AUG-EV-PASAV3_0000430</name>
</gene>
<dbReference type="GO" id="GO:0034063">
    <property type="term" value="P:stress granule assembly"/>
    <property type="evidence" value="ECO:0007669"/>
    <property type="project" value="TreeGrafter"/>
</dbReference>